<evidence type="ECO:0000313" key="2">
    <source>
        <dbReference type="EMBL" id="GLW66457.1"/>
    </source>
</evidence>
<dbReference type="Proteomes" id="UP001165124">
    <property type="component" value="Unassembled WGS sequence"/>
</dbReference>
<feature type="compositionally biased region" description="Polar residues" evidence="1">
    <location>
        <begin position="14"/>
        <end position="24"/>
    </location>
</feature>
<dbReference type="EMBL" id="BSRZ01000015">
    <property type="protein sequence ID" value="GLW66457.1"/>
    <property type="molecule type" value="Genomic_DNA"/>
</dbReference>
<organism evidence="2 3">
    <name type="scientific">Actinomadura rubrobrunea</name>
    <dbReference type="NCBI Taxonomy" id="115335"/>
    <lineage>
        <taxon>Bacteria</taxon>
        <taxon>Bacillati</taxon>
        <taxon>Actinomycetota</taxon>
        <taxon>Actinomycetes</taxon>
        <taxon>Streptosporangiales</taxon>
        <taxon>Thermomonosporaceae</taxon>
        <taxon>Actinomadura</taxon>
    </lineage>
</organism>
<proteinExistence type="predicted"/>
<sequence length="41" mass="4444">MGKHSKKVTCSMCNGTGKQTFNNDNRQEERPCPGCNGTGQV</sequence>
<evidence type="ECO:0008006" key="4">
    <source>
        <dbReference type="Google" id="ProtNLM"/>
    </source>
</evidence>
<accession>A0A9W6PZ03</accession>
<gene>
    <name evidence="2" type="ORF">Arub01_47010</name>
</gene>
<evidence type="ECO:0000256" key="1">
    <source>
        <dbReference type="SAM" id="MobiDB-lite"/>
    </source>
</evidence>
<dbReference type="InterPro" id="IPR036410">
    <property type="entry name" value="HSP_DnaJ_Cys-rich_dom_sf"/>
</dbReference>
<keyword evidence="3" id="KW-1185">Reference proteome</keyword>
<dbReference type="SUPFAM" id="SSF57938">
    <property type="entry name" value="DnaJ/Hsp40 cysteine-rich domain"/>
    <property type="match status" value="1"/>
</dbReference>
<reference evidence="2" key="1">
    <citation type="submission" date="2023-02" db="EMBL/GenBank/DDBJ databases">
        <title>Actinomadura rubrobrunea NBRC 14622.</title>
        <authorList>
            <person name="Ichikawa N."/>
            <person name="Sato H."/>
            <person name="Tonouchi N."/>
        </authorList>
    </citation>
    <scope>NUCLEOTIDE SEQUENCE</scope>
    <source>
        <strain evidence="2">NBRC 14622</strain>
    </source>
</reference>
<protein>
    <recommendedName>
        <fullName evidence="4">Molecular chaperone DnaJ</fullName>
    </recommendedName>
</protein>
<name>A0A9W6PZ03_9ACTN</name>
<comment type="caution">
    <text evidence="2">The sequence shown here is derived from an EMBL/GenBank/DDBJ whole genome shotgun (WGS) entry which is preliminary data.</text>
</comment>
<feature type="region of interest" description="Disordered" evidence="1">
    <location>
        <begin position="14"/>
        <end position="41"/>
    </location>
</feature>
<dbReference type="AlphaFoldDB" id="A0A9W6PZ03"/>
<evidence type="ECO:0000313" key="3">
    <source>
        <dbReference type="Proteomes" id="UP001165124"/>
    </source>
</evidence>
<dbReference type="Gene3D" id="6.20.20.10">
    <property type="match status" value="1"/>
</dbReference>
<dbReference type="RefSeq" id="WP_281179276.1">
    <property type="nucleotide sequence ID" value="NZ_BSRZ01000015.1"/>
</dbReference>